<accession>W0SE93</accession>
<dbReference type="Proteomes" id="UP000031637">
    <property type="component" value="Chromosome"/>
</dbReference>
<evidence type="ECO:0000259" key="8">
    <source>
        <dbReference type="SMART" id="SM00014"/>
    </source>
</evidence>
<evidence type="ECO:0000256" key="3">
    <source>
        <dbReference type="ARBA" id="ARBA00022692"/>
    </source>
</evidence>
<dbReference type="SMART" id="SM00014">
    <property type="entry name" value="acidPPc"/>
    <property type="match status" value="1"/>
</dbReference>
<gene>
    <name evidence="9" type="ORF">SUTH_01560</name>
</gene>
<reference evidence="9 10" key="1">
    <citation type="journal article" date="2014" name="Syst. Appl. Microbiol.">
        <title>Complete genomes of freshwater sulfur oxidizers Sulfuricella denitrificans skB26 and Sulfuritalea hydrogenivorans sk43H: genetic insights into the sulfur oxidation pathway of betaproteobacteria.</title>
        <authorList>
            <person name="Watanabe T."/>
            <person name="Kojima H."/>
            <person name="Fukui M."/>
        </authorList>
    </citation>
    <scope>NUCLEOTIDE SEQUENCE [LARGE SCALE GENOMIC DNA]</scope>
    <source>
        <strain evidence="9">DSM22779</strain>
    </source>
</reference>
<dbReference type="EMBL" id="AP012547">
    <property type="protein sequence ID" value="BAO29356.1"/>
    <property type="molecule type" value="Genomic_DNA"/>
</dbReference>
<keyword evidence="5 7" id="KW-1133">Transmembrane helix</keyword>
<keyword evidence="3 7" id="KW-0812">Transmembrane</keyword>
<dbReference type="SUPFAM" id="SSF48317">
    <property type="entry name" value="Acid phosphatase/Vanadium-dependent haloperoxidase"/>
    <property type="match status" value="1"/>
</dbReference>
<dbReference type="InterPro" id="IPR036938">
    <property type="entry name" value="PAP2/HPO_sf"/>
</dbReference>
<evidence type="ECO:0000256" key="6">
    <source>
        <dbReference type="ARBA" id="ARBA00023136"/>
    </source>
</evidence>
<evidence type="ECO:0000256" key="7">
    <source>
        <dbReference type="SAM" id="Phobius"/>
    </source>
</evidence>
<feature type="transmembrane region" description="Helical" evidence="7">
    <location>
        <begin position="58"/>
        <end position="80"/>
    </location>
</feature>
<dbReference type="GO" id="GO:0005886">
    <property type="term" value="C:plasma membrane"/>
    <property type="evidence" value="ECO:0007669"/>
    <property type="project" value="UniProtKB-SubCell"/>
</dbReference>
<feature type="transmembrane region" description="Helical" evidence="7">
    <location>
        <begin position="100"/>
        <end position="117"/>
    </location>
</feature>
<dbReference type="Gene3D" id="1.20.144.10">
    <property type="entry name" value="Phosphatidic acid phosphatase type 2/haloperoxidase"/>
    <property type="match status" value="2"/>
</dbReference>
<dbReference type="AlphaFoldDB" id="W0SE93"/>
<evidence type="ECO:0000256" key="2">
    <source>
        <dbReference type="ARBA" id="ARBA00022475"/>
    </source>
</evidence>
<dbReference type="Pfam" id="PF01569">
    <property type="entry name" value="PAP2"/>
    <property type="match status" value="1"/>
</dbReference>
<proteinExistence type="predicted"/>
<dbReference type="HOGENOM" id="CLU_072573_3_2_4"/>
<evidence type="ECO:0000256" key="5">
    <source>
        <dbReference type="ARBA" id="ARBA00022989"/>
    </source>
</evidence>
<evidence type="ECO:0000313" key="9">
    <source>
        <dbReference type="EMBL" id="BAO29356.1"/>
    </source>
</evidence>
<feature type="transmembrane region" description="Helical" evidence="7">
    <location>
        <begin position="129"/>
        <end position="147"/>
    </location>
</feature>
<keyword evidence="6 7" id="KW-0472">Membrane</keyword>
<dbReference type="InterPro" id="IPR000326">
    <property type="entry name" value="PAP2/HPO"/>
</dbReference>
<evidence type="ECO:0000256" key="1">
    <source>
        <dbReference type="ARBA" id="ARBA00004651"/>
    </source>
</evidence>
<dbReference type="CDD" id="cd03392">
    <property type="entry name" value="PAP2_like_2"/>
    <property type="match status" value="1"/>
</dbReference>
<dbReference type="KEGG" id="shd:SUTH_01560"/>
<feature type="transmembrane region" description="Helical" evidence="7">
    <location>
        <begin position="153"/>
        <end position="170"/>
    </location>
</feature>
<feature type="domain" description="Phosphatidic acid phosphatase type 2/haloperoxidase" evidence="8">
    <location>
        <begin position="59"/>
        <end position="168"/>
    </location>
</feature>
<dbReference type="OrthoDB" id="9801622at2"/>
<name>W0SE93_9PROT</name>
<dbReference type="PANTHER" id="PTHR14969:SF62">
    <property type="entry name" value="DECAPRENYLPHOSPHORYL-5-PHOSPHORIBOSE PHOSPHATASE RV3807C-RELATED"/>
    <property type="match status" value="1"/>
</dbReference>
<keyword evidence="10" id="KW-1185">Reference proteome</keyword>
<organism evidence="9 10">
    <name type="scientific">Sulfuritalea hydrogenivorans sk43H</name>
    <dbReference type="NCBI Taxonomy" id="1223802"/>
    <lineage>
        <taxon>Bacteria</taxon>
        <taxon>Pseudomonadati</taxon>
        <taxon>Pseudomonadota</taxon>
        <taxon>Betaproteobacteria</taxon>
        <taxon>Nitrosomonadales</taxon>
        <taxon>Sterolibacteriaceae</taxon>
        <taxon>Sulfuritalea</taxon>
    </lineage>
</organism>
<dbReference type="STRING" id="1223802.SUTH_01560"/>
<evidence type="ECO:0000256" key="4">
    <source>
        <dbReference type="ARBA" id="ARBA00022801"/>
    </source>
</evidence>
<dbReference type="GO" id="GO:0016787">
    <property type="term" value="F:hydrolase activity"/>
    <property type="evidence" value="ECO:0007669"/>
    <property type="project" value="UniProtKB-KW"/>
</dbReference>
<sequence>MESVMNVSAWDHAGLALVHAARTPWLDSLFAVLTWLGSLAVLLPLALLIWWRRRGDGSAAFVAAALIGASALGHLFKLIAARPRPDLFPPLIPMPEDWSFPSAHAVQVTAFALAWTLRPGTSPGRIEILVLLVAAALVFVSRLYLQVHFPSDVVAGALLATLWVVFLRRLPAWRENRQ</sequence>
<comment type="subcellular location">
    <subcellularLocation>
        <location evidence="1">Cell membrane</location>
        <topology evidence="1">Multi-pass membrane protein</topology>
    </subcellularLocation>
</comment>
<dbReference type="PANTHER" id="PTHR14969">
    <property type="entry name" value="SPHINGOSINE-1-PHOSPHATE PHOSPHOHYDROLASE"/>
    <property type="match status" value="1"/>
</dbReference>
<keyword evidence="2" id="KW-1003">Cell membrane</keyword>
<keyword evidence="4" id="KW-0378">Hydrolase</keyword>
<evidence type="ECO:0000313" key="10">
    <source>
        <dbReference type="Proteomes" id="UP000031637"/>
    </source>
</evidence>
<feature type="transmembrane region" description="Helical" evidence="7">
    <location>
        <begin position="29"/>
        <end position="51"/>
    </location>
</feature>
<protein>
    <submittedName>
        <fullName evidence="9">Phosphoesterase pA-phosphatase-like protein</fullName>
    </submittedName>
</protein>